<dbReference type="GO" id="GO:0005524">
    <property type="term" value="F:ATP binding"/>
    <property type="evidence" value="ECO:0007669"/>
    <property type="project" value="UniProtKB-KW"/>
</dbReference>
<dbReference type="GO" id="GO:0016887">
    <property type="term" value="F:ATP hydrolysis activity"/>
    <property type="evidence" value="ECO:0007669"/>
    <property type="project" value="InterPro"/>
</dbReference>
<evidence type="ECO:0000256" key="2">
    <source>
        <dbReference type="ARBA" id="ARBA00022840"/>
    </source>
</evidence>
<dbReference type="Gene3D" id="1.10.8.60">
    <property type="match status" value="1"/>
</dbReference>
<dbReference type="InterPro" id="IPR019489">
    <property type="entry name" value="Clp_ATPase_C"/>
</dbReference>
<dbReference type="InterPro" id="IPR050052">
    <property type="entry name" value="ATP-dep_Clp_protease_ClpX"/>
</dbReference>
<sequence length="563" mass="59840">MSALPPAPAKQLRSQLSGGGGGGSVGSPGGGGGGSASGAQAQAVEEDWPADQGVGGSGAPGEDPIPTPREITEYLNDYVIGQEVLKRTLAVALRSHYARIRINSRTGTTVASDPREGLENNASRESRFNPHPPRQDPNDQTLIDKSNVLLLGPTGSGKTLIVRTLAKVLDVPFSMNDATPFTQSGYVGEDVEVCIYRLLQNADFDVHRAQKGIIFIDEIDKLARRSDAANPNQRDVSGEGVQQGLLRMLEGTVVNVTVKPGAAGGAKRNSAQGGEVFSVDTSNILFVCSGAFVGLEKIVEDRIGAKGSIGFEAPVPVPSKTRDETRENVMQHAEPEDLIKYGLIPELLGRLPVLASANPLLVDDLVRILREPKNALTRQLQRIFCADDMEVLFHPDALRKIAEAAEGIVRNALYDYPGTDIRYVVVDADAVESRQPVGYTSAQRELAFAKAGLSSVPPSQSPLSSHATSPLQSQSTNRQSSLSSASLSAQQRPTRPSPPPAPQPPEQQQSPAQQVRFRDRLGERDVGRDKAGGLPSLAAVPAPPAPAIKPQNGRQPDGFDSTI</sequence>
<dbReference type="SMART" id="SM01086">
    <property type="entry name" value="ClpB_D2-small"/>
    <property type="match status" value="1"/>
</dbReference>
<feature type="compositionally biased region" description="Pro residues" evidence="3">
    <location>
        <begin position="495"/>
        <end position="505"/>
    </location>
</feature>
<dbReference type="EMBL" id="JADGJQ010000021">
    <property type="protein sequence ID" value="KAJ3179367.1"/>
    <property type="molecule type" value="Genomic_DNA"/>
</dbReference>
<keyword evidence="2" id="KW-0067">ATP-binding</keyword>
<feature type="region of interest" description="Disordered" evidence="3">
    <location>
        <begin position="107"/>
        <end position="141"/>
    </location>
</feature>
<dbReference type="GO" id="GO:0005759">
    <property type="term" value="C:mitochondrial matrix"/>
    <property type="evidence" value="ECO:0007669"/>
    <property type="project" value="TreeGrafter"/>
</dbReference>
<keyword evidence="7" id="KW-1185">Reference proteome</keyword>
<dbReference type="InterPro" id="IPR003959">
    <property type="entry name" value="ATPase_AAA_core"/>
</dbReference>
<feature type="compositionally biased region" description="Basic and acidic residues" evidence="3">
    <location>
        <begin position="113"/>
        <end position="137"/>
    </location>
</feature>
<organism evidence="6 7">
    <name type="scientific">Geranomyces variabilis</name>
    <dbReference type="NCBI Taxonomy" id="109894"/>
    <lineage>
        <taxon>Eukaryota</taxon>
        <taxon>Fungi</taxon>
        <taxon>Fungi incertae sedis</taxon>
        <taxon>Chytridiomycota</taxon>
        <taxon>Chytridiomycota incertae sedis</taxon>
        <taxon>Chytridiomycetes</taxon>
        <taxon>Spizellomycetales</taxon>
        <taxon>Powellomycetaceae</taxon>
        <taxon>Geranomyces</taxon>
    </lineage>
</organism>
<dbReference type="SUPFAM" id="SSF52540">
    <property type="entry name" value="P-loop containing nucleoside triphosphate hydrolases"/>
    <property type="match status" value="1"/>
</dbReference>
<dbReference type="NCBIfam" id="NF003745">
    <property type="entry name" value="PRK05342.1"/>
    <property type="match status" value="1"/>
</dbReference>
<protein>
    <submittedName>
        <fullName evidence="6">Uncharacterized protein</fullName>
    </submittedName>
</protein>
<dbReference type="GO" id="GO:0051603">
    <property type="term" value="P:proteolysis involved in protein catabolic process"/>
    <property type="evidence" value="ECO:0007669"/>
    <property type="project" value="TreeGrafter"/>
</dbReference>
<feature type="compositionally biased region" description="Low complexity" evidence="3">
    <location>
        <begin position="472"/>
        <end position="494"/>
    </location>
</feature>
<evidence type="ECO:0000256" key="1">
    <source>
        <dbReference type="ARBA" id="ARBA00022741"/>
    </source>
</evidence>
<feature type="compositionally biased region" description="Basic and acidic residues" evidence="3">
    <location>
        <begin position="516"/>
        <end position="531"/>
    </location>
</feature>
<feature type="region of interest" description="Disordered" evidence="3">
    <location>
        <begin position="453"/>
        <end position="563"/>
    </location>
</feature>
<dbReference type="CDD" id="cd19497">
    <property type="entry name" value="RecA-like_ClpX"/>
    <property type="match status" value="1"/>
</dbReference>
<dbReference type="InterPro" id="IPR027417">
    <property type="entry name" value="P-loop_NTPase"/>
</dbReference>
<evidence type="ECO:0000313" key="7">
    <source>
        <dbReference type="Proteomes" id="UP001212152"/>
    </source>
</evidence>
<feature type="compositionally biased region" description="Gly residues" evidence="3">
    <location>
        <begin position="17"/>
        <end position="36"/>
    </location>
</feature>
<feature type="domain" description="Clp ATPase C-terminal" evidence="5">
    <location>
        <begin position="360"/>
        <end position="438"/>
    </location>
</feature>
<dbReference type="Gene3D" id="3.40.50.300">
    <property type="entry name" value="P-loop containing nucleotide triphosphate hydrolases"/>
    <property type="match status" value="1"/>
</dbReference>
<dbReference type="SMART" id="SM00382">
    <property type="entry name" value="AAA"/>
    <property type="match status" value="1"/>
</dbReference>
<feature type="region of interest" description="Disordered" evidence="3">
    <location>
        <begin position="1"/>
        <end position="69"/>
    </location>
</feature>
<name>A0AAD5TKU2_9FUNG</name>
<feature type="compositionally biased region" description="Low complexity" evidence="3">
    <location>
        <begin position="453"/>
        <end position="465"/>
    </location>
</feature>
<dbReference type="PANTHER" id="PTHR48102">
    <property type="entry name" value="ATP-DEPENDENT CLP PROTEASE ATP-BINDING SUBUNIT CLPX-LIKE, MITOCHONDRIAL-RELATED"/>
    <property type="match status" value="1"/>
</dbReference>
<reference evidence="6" key="1">
    <citation type="submission" date="2020-05" db="EMBL/GenBank/DDBJ databases">
        <title>Phylogenomic resolution of chytrid fungi.</title>
        <authorList>
            <person name="Stajich J.E."/>
            <person name="Amses K."/>
            <person name="Simmons R."/>
            <person name="Seto K."/>
            <person name="Myers J."/>
            <person name="Bonds A."/>
            <person name="Quandt C.A."/>
            <person name="Barry K."/>
            <person name="Liu P."/>
            <person name="Grigoriev I."/>
            <person name="Longcore J.E."/>
            <person name="James T.Y."/>
        </authorList>
    </citation>
    <scope>NUCLEOTIDE SEQUENCE</scope>
    <source>
        <strain evidence="6">JEL0379</strain>
    </source>
</reference>
<dbReference type="PANTHER" id="PTHR48102:SF7">
    <property type="entry name" value="ATP-DEPENDENT CLP PROTEASE ATP-BINDING SUBUNIT CLPX-LIKE, MITOCHONDRIAL"/>
    <property type="match status" value="1"/>
</dbReference>
<evidence type="ECO:0000259" key="5">
    <source>
        <dbReference type="SMART" id="SM01086"/>
    </source>
</evidence>
<evidence type="ECO:0000259" key="4">
    <source>
        <dbReference type="SMART" id="SM00382"/>
    </source>
</evidence>
<dbReference type="InterPro" id="IPR003593">
    <property type="entry name" value="AAA+_ATPase"/>
</dbReference>
<comment type="caution">
    <text evidence="6">The sequence shown here is derived from an EMBL/GenBank/DDBJ whole genome shotgun (WGS) entry which is preliminary data.</text>
</comment>
<evidence type="ECO:0000313" key="6">
    <source>
        <dbReference type="EMBL" id="KAJ3179367.1"/>
    </source>
</evidence>
<accession>A0AAD5TKU2</accession>
<dbReference type="Pfam" id="PF07724">
    <property type="entry name" value="AAA_2"/>
    <property type="match status" value="1"/>
</dbReference>
<proteinExistence type="predicted"/>
<dbReference type="AlphaFoldDB" id="A0AAD5TKU2"/>
<dbReference type="Proteomes" id="UP001212152">
    <property type="component" value="Unassembled WGS sequence"/>
</dbReference>
<feature type="compositionally biased region" description="Low complexity" evidence="3">
    <location>
        <begin position="506"/>
        <end position="515"/>
    </location>
</feature>
<gene>
    <name evidence="6" type="ORF">HDU87_002976</name>
</gene>
<keyword evidence="1" id="KW-0547">Nucleotide-binding</keyword>
<feature type="domain" description="AAA+ ATPase" evidence="4">
    <location>
        <begin position="144"/>
        <end position="380"/>
    </location>
</feature>
<evidence type="ECO:0000256" key="3">
    <source>
        <dbReference type="SAM" id="MobiDB-lite"/>
    </source>
</evidence>